<proteinExistence type="predicted"/>
<reference evidence="2 3" key="1">
    <citation type="journal article" date="2014" name="Am. J. Bot.">
        <title>Genome assembly and annotation for red clover (Trifolium pratense; Fabaceae).</title>
        <authorList>
            <person name="Istvanek J."/>
            <person name="Jaros M."/>
            <person name="Krenek A."/>
            <person name="Repkova J."/>
        </authorList>
    </citation>
    <scope>NUCLEOTIDE SEQUENCE [LARGE SCALE GENOMIC DNA]</scope>
    <source>
        <strain evidence="3">cv. Tatra</strain>
        <tissue evidence="2">Young leaves</tissue>
    </source>
</reference>
<protein>
    <submittedName>
        <fullName evidence="2">Uncharacterized protein</fullName>
    </submittedName>
</protein>
<gene>
    <name evidence="2" type="ORF">L195_g009312</name>
    <name evidence="1" type="ORF">L195_g015816</name>
</gene>
<comment type="caution">
    <text evidence="2">The sequence shown here is derived from an EMBL/GenBank/DDBJ whole genome shotgun (WGS) entry which is preliminary data.</text>
</comment>
<sequence>MAPDAVLEVAIGRRAMWWRGSRQLSPVWRFLSDLLSPPVARIPGGRDYRSGVDVVV</sequence>
<evidence type="ECO:0000313" key="3">
    <source>
        <dbReference type="Proteomes" id="UP000236291"/>
    </source>
</evidence>
<dbReference type="EMBL" id="ASHM01005460">
    <property type="protein sequence ID" value="PNY12678.1"/>
    <property type="molecule type" value="Genomic_DNA"/>
</dbReference>
<dbReference type="EMBL" id="ASHM01010811">
    <property type="protein sequence ID" value="PNX92675.1"/>
    <property type="molecule type" value="Genomic_DNA"/>
</dbReference>
<evidence type="ECO:0000313" key="1">
    <source>
        <dbReference type="EMBL" id="PNX92675.1"/>
    </source>
</evidence>
<name>A0A2K3PBL6_TRIPR</name>
<accession>A0A2K3PBL6</accession>
<dbReference type="Proteomes" id="UP000236291">
    <property type="component" value="Unassembled WGS sequence"/>
</dbReference>
<reference evidence="2 3" key="2">
    <citation type="journal article" date="2017" name="Front. Plant Sci.">
        <title>Gene Classification and Mining of Molecular Markers Useful in Red Clover (Trifolium pratense) Breeding.</title>
        <authorList>
            <person name="Istvanek J."/>
            <person name="Dluhosova J."/>
            <person name="Dluhos P."/>
            <person name="Patkova L."/>
            <person name="Nedelnik J."/>
            <person name="Repkova J."/>
        </authorList>
    </citation>
    <scope>NUCLEOTIDE SEQUENCE [LARGE SCALE GENOMIC DNA]</scope>
    <source>
        <strain evidence="3">cv. Tatra</strain>
        <tissue evidence="2">Young leaves</tissue>
    </source>
</reference>
<dbReference type="AlphaFoldDB" id="A0A2K3PBL6"/>
<organism evidence="2 3">
    <name type="scientific">Trifolium pratense</name>
    <name type="common">Red clover</name>
    <dbReference type="NCBI Taxonomy" id="57577"/>
    <lineage>
        <taxon>Eukaryota</taxon>
        <taxon>Viridiplantae</taxon>
        <taxon>Streptophyta</taxon>
        <taxon>Embryophyta</taxon>
        <taxon>Tracheophyta</taxon>
        <taxon>Spermatophyta</taxon>
        <taxon>Magnoliopsida</taxon>
        <taxon>eudicotyledons</taxon>
        <taxon>Gunneridae</taxon>
        <taxon>Pentapetalae</taxon>
        <taxon>rosids</taxon>
        <taxon>fabids</taxon>
        <taxon>Fabales</taxon>
        <taxon>Fabaceae</taxon>
        <taxon>Papilionoideae</taxon>
        <taxon>50 kb inversion clade</taxon>
        <taxon>NPAAA clade</taxon>
        <taxon>Hologalegina</taxon>
        <taxon>IRL clade</taxon>
        <taxon>Trifolieae</taxon>
        <taxon>Trifolium</taxon>
    </lineage>
</organism>
<evidence type="ECO:0000313" key="2">
    <source>
        <dbReference type="EMBL" id="PNY12678.1"/>
    </source>
</evidence>